<dbReference type="InterPro" id="IPR024096">
    <property type="entry name" value="NO_sig/Golgi_transp_ligand-bd"/>
</dbReference>
<dbReference type="AlphaFoldDB" id="A0A7C4I2F3"/>
<reference evidence="2" key="1">
    <citation type="journal article" date="2020" name="mSystems">
        <title>Genome- and Community-Level Interaction Insights into Carbon Utilization and Element Cycling Functions of Hydrothermarchaeota in Hydrothermal Sediment.</title>
        <authorList>
            <person name="Zhou Z."/>
            <person name="Liu Y."/>
            <person name="Xu W."/>
            <person name="Pan J."/>
            <person name="Luo Z.H."/>
            <person name="Li M."/>
        </authorList>
    </citation>
    <scope>NUCLEOTIDE SEQUENCE [LARGE SCALE GENOMIC DNA]</scope>
    <source>
        <strain evidence="3">SpSt-1073</strain>
        <strain evidence="2">SpSt-613</strain>
        <strain evidence="1">SpSt-669</strain>
    </source>
</reference>
<dbReference type="EMBL" id="DTAD01000011">
    <property type="protein sequence ID" value="HGN89647.1"/>
    <property type="molecule type" value="Genomic_DNA"/>
</dbReference>
<evidence type="ECO:0008006" key="4">
    <source>
        <dbReference type="Google" id="ProtNLM"/>
    </source>
</evidence>
<accession>A0A7C4I2F3</accession>
<dbReference type="EMBL" id="DRXG01000026">
    <property type="protein sequence ID" value="HHN51976.1"/>
    <property type="molecule type" value="Genomic_DNA"/>
</dbReference>
<sequence length="487" mass="56582">MENIELEKTLFPTGHQVFDRIVYFRHGMTVLVTDETFSEARTFLRTLLKKHQQSIIELVSTRYPQTEPKQVPVPIEALQDLSINVNQKRRTEKNRIFIHNYLPELLIRHNGEEVLKLLEMWQKDVANAGNLEFYLLPRNTFADFEKKAKAIVDAVIEIQVVKENNQFLYYFTPIRSCSQAHHLKNIRYEIKEGQLLIEWENILISDFPAEPISRKQLREQLESNEDRILITLGKVDPKNFTVEDYALLTSLDNIRLLEAKLLYPDRWPEVIDKIVEWILAGTLKIEETKPAKKYVRRQQLKFKNKLLLRLPTRFSLMLVSLSKGFLGKRVRTVPLDAHLAVLEAMKNIVEMLAQDRPEIRRDVRFATRYFGELSARKTALEYIMRLEGTPYTSFSVEHVPSLISITLKAGWGLDVNFITSPGESWIFEVRNCHLCEDVVSDEPFCDKFVSSVVVGVLSVCLKRRFECSEIACKAVGNETCTFKAYKV</sequence>
<evidence type="ECO:0000313" key="3">
    <source>
        <dbReference type="EMBL" id="HHN51976.1"/>
    </source>
</evidence>
<comment type="caution">
    <text evidence="2">The sequence shown here is derived from an EMBL/GenBank/DDBJ whole genome shotgun (WGS) entry which is preliminary data.</text>
</comment>
<dbReference type="Gene3D" id="3.30.1380.20">
    <property type="entry name" value="Trafficking protein particle complex subunit 3"/>
    <property type="match status" value="1"/>
</dbReference>
<name>A0A7C4I2F3_CALS0</name>
<proteinExistence type="predicted"/>
<evidence type="ECO:0000313" key="1">
    <source>
        <dbReference type="EMBL" id="HGL41486.1"/>
    </source>
</evidence>
<organism evidence="2">
    <name type="scientific">Caldiarchaeum subterraneum</name>
    <dbReference type="NCBI Taxonomy" id="311458"/>
    <lineage>
        <taxon>Archaea</taxon>
        <taxon>Nitrososphaerota</taxon>
        <taxon>Candidatus Caldarchaeales</taxon>
        <taxon>Candidatus Caldarchaeaceae</taxon>
        <taxon>Candidatus Caldarchaeum</taxon>
    </lineage>
</organism>
<gene>
    <name evidence="3" type="ORF">ENM30_01540</name>
    <name evidence="2" type="ORF">ENT82_00745</name>
    <name evidence="1" type="ORF">ENU43_07495</name>
</gene>
<dbReference type="EMBL" id="DTCM01000088">
    <property type="protein sequence ID" value="HGL41486.1"/>
    <property type="molecule type" value="Genomic_DNA"/>
</dbReference>
<protein>
    <recommendedName>
        <fullName evidence="4">4-vinyl reductase 4VR domain-containing protein</fullName>
    </recommendedName>
</protein>
<evidence type="ECO:0000313" key="2">
    <source>
        <dbReference type="EMBL" id="HGN89647.1"/>
    </source>
</evidence>
<dbReference type="SUPFAM" id="SSF111126">
    <property type="entry name" value="Ligand-binding domain in the NO signalling and Golgi transport"/>
    <property type="match status" value="1"/>
</dbReference>